<dbReference type="EMBL" id="BARU01045432">
    <property type="protein sequence ID" value="GAH93250.1"/>
    <property type="molecule type" value="Genomic_DNA"/>
</dbReference>
<evidence type="ECO:0000313" key="1">
    <source>
        <dbReference type="EMBL" id="GAH93250.1"/>
    </source>
</evidence>
<gene>
    <name evidence="1" type="ORF">S03H2_68937</name>
</gene>
<reference evidence="1" key="1">
    <citation type="journal article" date="2014" name="Front. Microbiol.">
        <title>High frequency of phylogenetically diverse reductive dehalogenase-homologous genes in deep subseafloor sedimentary metagenomes.</title>
        <authorList>
            <person name="Kawai M."/>
            <person name="Futagami T."/>
            <person name="Toyoda A."/>
            <person name="Takaki Y."/>
            <person name="Nishi S."/>
            <person name="Hori S."/>
            <person name="Arai W."/>
            <person name="Tsubouchi T."/>
            <person name="Morono Y."/>
            <person name="Uchiyama I."/>
            <person name="Ito T."/>
            <person name="Fujiyama A."/>
            <person name="Inagaki F."/>
            <person name="Takami H."/>
        </authorList>
    </citation>
    <scope>NUCLEOTIDE SEQUENCE</scope>
    <source>
        <strain evidence="1">Expedition CK06-06</strain>
    </source>
</reference>
<accession>X1KI04</accession>
<dbReference type="AlphaFoldDB" id="X1KI04"/>
<protein>
    <submittedName>
        <fullName evidence="1">Uncharacterized protein</fullName>
    </submittedName>
</protein>
<name>X1KI04_9ZZZZ</name>
<organism evidence="1">
    <name type="scientific">marine sediment metagenome</name>
    <dbReference type="NCBI Taxonomy" id="412755"/>
    <lineage>
        <taxon>unclassified sequences</taxon>
        <taxon>metagenomes</taxon>
        <taxon>ecological metagenomes</taxon>
    </lineage>
</organism>
<proteinExistence type="predicted"/>
<sequence>MTQTVTIIKSEKVFKVHFMYNNDLVDIMRKHKGWWIRYEKCWQFPLWKFEEFYDDLTNNKYKVEIRKED</sequence>
<comment type="caution">
    <text evidence="1">The sequence shown here is derived from an EMBL/GenBank/DDBJ whole genome shotgun (WGS) entry which is preliminary data.</text>
</comment>
<feature type="non-terminal residue" evidence="1">
    <location>
        <position position="69"/>
    </location>
</feature>